<keyword evidence="5 14" id="KW-0812">Transmembrane</keyword>
<keyword evidence="9 14" id="KW-0862">Zinc</keyword>
<keyword evidence="13 14" id="KW-0472">Membrane</keyword>
<dbReference type="PANTHER" id="PTHR43655:SF2">
    <property type="entry name" value="AFG3 LIKE MATRIX AAA PEPTIDASE SUBUNIT 2, ISOFORM A"/>
    <property type="match status" value="1"/>
</dbReference>
<keyword evidence="4 14" id="KW-0645">Protease</keyword>
<evidence type="ECO:0000256" key="5">
    <source>
        <dbReference type="ARBA" id="ARBA00022692"/>
    </source>
</evidence>
<dbReference type="HAMAP" id="MF_01458">
    <property type="entry name" value="FtsH"/>
    <property type="match status" value="1"/>
</dbReference>
<evidence type="ECO:0000256" key="9">
    <source>
        <dbReference type="ARBA" id="ARBA00022833"/>
    </source>
</evidence>
<evidence type="ECO:0000256" key="16">
    <source>
        <dbReference type="SAM" id="MobiDB-lite"/>
    </source>
</evidence>
<name>A0A081PDX5_9SPHI</name>
<dbReference type="InterPro" id="IPR005936">
    <property type="entry name" value="FtsH"/>
</dbReference>
<dbReference type="Gene3D" id="3.40.50.300">
    <property type="entry name" value="P-loop containing nucleotide triphosphate hydrolases"/>
    <property type="match status" value="1"/>
</dbReference>
<dbReference type="GO" id="GO:0006508">
    <property type="term" value="P:proteolysis"/>
    <property type="evidence" value="ECO:0007669"/>
    <property type="project" value="UniProtKB-KW"/>
</dbReference>
<dbReference type="InterPro" id="IPR037219">
    <property type="entry name" value="Peptidase_M41-like"/>
</dbReference>
<dbReference type="NCBIfam" id="TIGR01241">
    <property type="entry name" value="FtsH_fam"/>
    <property type="match status" value="1"/>
</dbReference>
<evidence type="ECO:0000256" key="3">
    <source>
        <dbReference type="ARBA" id="ARBA00010550"/>
    </source>
</evidence>
<dbReference type="MEROPS" id="M41.A17"/>
<protein>
    <recommendedName>
        <fullName evidence="14">ATP-dependent zinc metalloprotease FtsH</fullName>
        <ecNumber evidence="14">3.4.24.-</ecNumber>
    </recommendedName>
</protein>
<dbReference type="Gene3D" id="3.40.1690.20">
    <property type="match status" value="1"/>
</dbReference>
<evidence type="ECO:0000256" key="8">
    <source>
        <dbReference type="ARBA" id="ARBA00022801"/>
    </source>
</evidence>
<dbReference type="SUPFAM" id="SSF52540">
    <property type="entry name" value="P-loop containing nucleoside triphosphate hydrolases"/>
    <property type="match status" value="1"/>
</dbReference>
<dbReference type="InterPro" id="IPR003593">
    <property type="entry name" value="AAA+_ATPase"/>
</dbReference>
<evidence type="ECO:0000256" key="14">
    <source>
        <dbReference type="HAMAP-Rule" id="MF_01458"/>
    </source>
</evidence>
<keyword evidence="6 14" id="KW-0479">Metal-binding</keyword>
<dbReference type="Gene3D" id="1.10.8.60">
    <property type="match status" value="1"/>
</dbReference>
<dbReference type="InterPro" id="IPR050928">
    <property type="entry name" value="ATP-dep_Zn_Metalloprotease"/>
</dbReference>
<feature type="binding site" evidence="14">
    <location>
        <begin position="252"/>
        <end position="259"/>
    </location>
    <ligand>
        <name>ATP</name>
        <dbReference type="ChEBI" id="CHEBI:30616"/>
    </ligand>
</feature>
<dbReference type="GO" id="GO:0030163">
    <property type="term" value="P:protein catabolic process"/>
    <property type="evidence" value="ECO:0007669"/>
    <property type="project" value="UniProtKB-UniRule"/>
</dbReference>
<evidence type="ECO:0000259" key="17">
    <source>
        <dbReference type="SMART" id="SM00382"/>
    </source>
</evidence>
<keyword evidence="14" id="KW-1003">Cell membrane</keyword>
<dbReference type="InterPro" id="IPR027417">
    <property type="entry name" value="P-loop_NTPase"/>
</dbReference>
<evidence type="ECO:0000313" key="19">
    <source>
        <dbReference type="Proteomes" id="UP000028007"/>
    </source>
</evidence>
<feature type="binding site" evidence="14">
    <location>
        <position position="475"/>
    </location>
    <ligand>
        <name>Zn(2+)</name>
        <dbReference type="ChEBI" id="CHEBI:29105"/>
        <note>catalytic</note>
    </ligand>
</feature>
<dbReference type="InterPro" id="IPR000642">
    <property type="entry name" value="Peptidase_M41"/>
</dbReference>
<dbReference type="GO" id="GO:0004176">
    <property type="term" value="F:ATP-dependent peptidase activity"/>
    <property type="evidence" value="ECO:0007669"/>
    <property type="project" value="InterPro"/>
</dbReference>
<evidence type="ECO:0000256" key="2">
    <source>
        <dbReference type="ARBA" id="ARBA00010044"/>
    </source>
</evidence>
<dbReference type="Pfam" id="PF06480">
    <property type="entry name" value="FtsH_ext"/>
    <property type="match status" value="1"/>
</dbReference>
<evidence type="ECO:0000256" key="10">
    <source>
        <dbReference type="ARBA" id="ARBA00022840"/>
    </source>
</evidence>
<keyword evidence="11 14" id="KW-1133">Transmembrane helix</keyword>
<dbReference type="GO" id="GO:0004222">
    <property type="term" value="F:metalloendopeptidase activity"/>
    <property type="evidence" value="ECO:0007669"/>
    <property type="project" value="InterPro"/>
</dbReference>
<comment type="subcellular location">
    <subcellularLocation>
        <location evidence="14">Cell membrane</location>
        <topology evidence="14">Multi-pass membrane protein</topology>
        <orientation evidence="14">Cytoplasmic side</orientation>
    </subcellularLocation>
    <subcellularLocation>
        <location evidence="1">Membrane</location>
        <topology evidence="1">Multi-pass membrane protein</topology>
    </subcellularLocation>
</comment>
<dbReference type="GO" id="GO:0005886">
    <property type="term" value="C:plasma membrane"/>
    <property type="evidence" value="ECO:0007669"/>
    <property type="project" value="UniProtKB-SubCell"/>
</dbReference>
<keyword evidence="12 14" id="KW-0482">Metalloprotease</keyword>
<feature type="binding site" evidence="14">
    <location>
        <position position="479"/>
    </location>
    <ligand>
        <name>Zn(2+)</name>
        <dbReference type="ChEBI" id="CHEBI:29105"/>
        <note>catalytic</note>
    </ligand>
</feature>
<evidence type="ECO:0000256" key="15">
    <source>
        <dbReference type="RuleBase" id="RU003651"/>
    </source>
</evidence>
<keyword evidence="10 14" id="KW-0067">ATP-binding</keyword>
<dbReference type="GO" id="GO:0008270">
    <property type="term" value="F:zinc ion binding"/>
    <property type="evidence" value="ECO:0007669"/>
    <property type="project" value="UniProtKB-UniRule"/>
</dbReference>
<dbReference type="Pfam" id="PF17862">
    <property type="entry name" value="AAA_lid_3"/>
    <property type="match status" value="1"/>
</dbReference>
<dbReference type="PANTHER" id="PTHR43655">
    <property type="entry name" value="ATP-DEPENDENT PROTEASE"/>
    <property type="match status" value="1"/>
</dbReference>
<evidence type="ECO:0000256" key="7">
    <source>
        <dbReference type="ARBA" id="ARBA00022741"/>
    </source>
</evidence>
<feature type="domain" description="AAA+ ATPase" evidence="17">
    <location>
        <begin position="244"/>
        <end position="384"/>
    </location>
</feature>
<evidence type="ECO:0000256" key="4">
    <source>
        <dbReference type="ARBA" id="ARBA00022670"/>
    </source>
</evidence>
<gene>
    <name evidence="14" type="primary">ftsH</name>
    <name evidence="18" type="ORF">N180_19370</name>
</gene>
<evidence type="ECO:0000256" key="12">
    <source>
        <dbReference type="ARBA" id="ARBA00023049"/>
    </source>
</evidence>
<dbReference type="SMART" id="SM00382">
    <property type="entry name" value="AAA"/>
    <property type="match status" value="1"/>
</dbReference>
<comment type="similarity">
    <text evidence="14">In the central section; belongs to the AAA ATPase family.</text>
</comment>
<evidence type="ECO:0000256" key="13">
    <source>
        <dbReference type="ARBA" id="ARBA00023136"/>
    </source>
</evidence>
<feature type="transmembrane region" description="Helical" evidence="14">
    <location>
        <begin position="157"/>
        <end position="175"/>
    </location>
</feature>
<comment type="function">
    <text evidence="14">Acts as a processive, ATP-dependent zinc metallopeptidase for both cytoplasmic and membrane proteins. Plays a role in the quality control of integral membrane proteins.</text>
</comment>
<comment type="similarity">
    <text evidence="3">In the N-terminal section; belongs to the AAA ATPase family.</text>
</comment>
<keyword evidence="8 14" id="KW-0378">Hydrolase</keyword>
<feature type="region of interest" description="Disordered" evidence="16">
    <location>
        <begin position="658"/>
        <end position="696"/>
    </location>
</feature>
<dbReference type="SUPFAM" id="SSF140990">
    <property type="entry name" value="FtsH protease domain-like"/>
    <property type="match status" value="1"/>
</dbReference>
<comment type="caution">
    <text evidence="18">The sequence shown here is derived from an EMBL/GenBank/DDBJ whole genome shotgun (WGS) entry which is preliminary data.</text>
</comment>
<dbReference type="Gene3D" id="1.20.58.760">
    <property type="entry name" value="Peptidase M41"/>
    <property type="match status" value="1"/>
</dbReference>
<dbReference type="Proteomes" id="UP000028007">
    <property type="component" value="Unassembled WGS sequence"/>
</dbReference>
<dbReference type="OrthoDB" id="9809379at2"/>
<dbReference type="AlphaFoldDB" id="A0A081PDX5"/>
<dbReference type="EC" id="3.4.24.-" evidence="14"/>
<evidence type="ECO:0000313" key="18">
    <source>
        <dbReference type="EMBL" id="KEQ28898.1"/>
    </source>
</evidence>
<comment type="subunit">
    <text evidence="14">Homohexamer.</text>
</comment>
<dbReference type="RefSeq" id="WP_037443193.1">
    <property type="nucleotide sequence ID" value="NZ_JNFF01000094.1"/>
</dbReference>
<proteinExistence type="inferred from homology"/>
<reference evidence="18 19" key="1">
    <citation type="journal article" date="1992" name="Int. J. Syst. Bacteriol.">
        <title>Sphingobacterium antarcticus sp. nov. a Psychrotrophic Bacterium from the Soils of Schirmacher Oasis, Antarctica.</title>
        <authorList>
            <person name="Shivaji S."/>
            <person name="Ray M.K."/>
            <person name="Rao N.S."/>
            <person name="Saiserr L."/>
            <person name="Jagannadham M.V."/>
            <person name="Kumar G.S."/>
            <person name="Reddy G."/>
            <person name="Bhargava P.M."/>
        </authorList>
    </citation>
    <scope>NUCLEOTIDE SEQUENCE [LARGE SCALE GENOMIC DNA]</scope>
    <source>
        <strain evidence="18 19">4BY</strain>
    </source>
</reference>
<feature type="active site" evidence="14">
    <location>
        <position position="476"/>
    </location>
</feature>
<dbReference type="Pfam" id="PF00004">
    <property type="entry name" value="AAA"/>
    <property type="match status" value="1"/>
</dbReference>
<accession>A0A081PDX5</accession>
<dbReference type="CDD" id="cd19501">
    <property type="entry name" value="RecA-like_FtsH"/>
    <property type="match status" value="1"/>
</dbReference>
<sequence length="696" mass="76881">MKEKENTKPKLIKRIPNIPKKPQKGSNFNIFWVYAAIIVGLILVSVLFTNDTNKTITYREFETTMLAPGDVQKIVAYKYEDLVKADVYIKPELLKEEKYKKYLTKNNFGSAGGPTVSFTAGSMDALDNQLKESQKEIPADNQILAEKETRQSTFNSWFFTVIIPLLLFIGFWIFIMRRMGGGAGGGGGQIFNIGKSKATLFDKESQVNVTFNDVAGLEEAKQEVMEIVDFLKNPKKYTNLGGKIPKGALLVGSPGTGKTLLAKAVAGEAQVPFFSLSGSDFVEMFVGVGASRVRDLFKQAKDKAPCIIFIDEVDAIGRARGKNSMMGGNDERENTLNQLLVEMDGFGTDSGIIILAATNRPDVLDSALLRPGRFDRQISIDKPDLVGREQIFKVHLKPIKTDQVVDAKKLSAQTPGFAGAEIANVCNEAALIAARRNKESVDMQDFQDAIDRVIGGLEKKNKIISPEEKRIVAYHEAGHAIAGWFLEHADPLVKVSIVPRGVAALGYAQYLPKEQFLYTTEQLTDGMCMTMGGRVAEDLVFGKISTGAQNDLERITKLSYAMVTIYGMNSTIGNVSFHDPQNEYNFNKPYSEKTSELIDIEVRKLVSGVYERTMQLLTDQREGLEKLAEKLLEKEILFQTDLEEILGKRPFENRTTYDEFVNGTGDQKPAAEGLLHEGVGETTAPSAPVAPTQSES</sequence>
<comment type="similarity">
    <text evidence="15">Belongs to the AAA ATPase family.</text>
</comment>
<dbReference type="FunFam" id="1.20.58.760:FF:000003">
    <property type="entry name" value="AFG3-like AAA ATPase 2"/>
    <property type="match status" value="1"/>
</dbReference>
<feature type="binding site" evidence="14">
    <location>
        <position position="551"/>
    </location>
    <ligand>
        <name>Zn(2+)</name>
        <dbReference type="ChEBI" id="CHEBI:29105"/>
        <note>catalytic</note>
    </ligand>
</feature>
<dbReference type="InterPro" id="IPR041569">
    <property type="entry name" value="AAA_lid_3"/>
</dbReference>
<dbReference type="FunFam" id="3.40.50.300:FF:000001">
    <property type="entry name" value="ATP-dependent zinc metalloprotease FtsH"/>
    <property type="match status" value="1"/>
</dbReference>
<evidence type="ECO:0000256" key="6">
    <source>
        <dbReference type="ARBA" id="ARBA00022723"/>
    </source>
</evidence>
<dbReference type="FunFam" id="1.10.8.60:FF:000019">
    <property type="entry name" value="AFG3-like AAA ATPase 2"/>
    <property type="match status" value="1"/>
</dbReference>
<dbReference type="InterPro" id="IPR003960">
    <property type="entry name" value="ATPase_AAA_CS"/>
</dbReference>
<dbReference type="eggNOG" id="COG0465">
    <property type="taxonomic scope" value="Bacteria"/>
</dbReference>
<comment type="similarity">
    <text evidence="2 14">In the C-terminal section; belongs to the peptidase M41 family.</text>
</comment>
<dbReference type="PROSITE" id="PS00674">
    <property type="entry name" value="AAA"/>
    <property type="match status" value="1"/>
</dbReference>
<organism evidence="18 19">
    <name type="scientific">Pedobacter antarcticus 4BY</name>
    <dbReference type="NCBI Taxonomy" id="1358423"/>
    <lineage>
        <taxon>Bacteria</taxon>
        <taxon>Pseudomonadati</taxon>
        <taxon>Bacteroidota</taxon>
        <taxon>Sphingobacteriia</taxon>
        <taxon>Sphingobacteriales</taxon>
        <taxon>Sphingobacteriaceae</taxon>
        <taxon>Pedobacter</taxon>
    </lineage>
</organism>
<comment type="cofactor">
    <cofactor evidence="14">
        <name>Zn(2+)</name>
        <dbReference type="ChEBI" id="CHEBI:29105"/>
    </cofactor>
    <text evidence="14">Binds 1 zinc ion per subunit.</text>
</comment>
<dbReference type="GO" id="GO:0005524">
    <property type="term" value="F:ATP binding"/>
    <property type="evidence" value="ECO:0007669"/>
    <property type="project" value="UniProtKB-UniRule"/>
</dbReference>
<feature type="transmembrane region" description="Helical" evidence="14">
    <location>
        <begin position="30"/>
        <end position="48"/>
    </location>
</feature>
<keyword evidence="19" id="KW-1185">Reference proteome</keyword>
<dbReference type="EMBL" id="JNFF01000094">
    <property type="protein sequence ID" value="KEQ28898.1"/>
    <property type="molecule type" value="Genomic_DNA"/>
</dbReference>
<keyword evidence="7 14" id="KW-0547">Nucleotide-binding</keyword>
<evidence type="ECO:0000256" key="1">
    <source>
        <dbReference type="ARBA" id="ARBA00004141"/>
    </source>
</evidence>
<dbReference type="InterPro" id="IPR003959">
    <property type="entry name" value="ATPase_AAA_core"/>
</dbReference>
<dbReference type="Pfam" id="PF01434">
    <property type="entry name" value="Peptidase_M41"/>
    <property type="match status" value="1"/>
</dbReference>
<evidence type="ECO:0000256" key="11">
    <source>
        <dbReference type="ARBA" id="ARBA00022989"/>
    </source>
</evidence>
<dbReference type="GO" id="GO:0016887">
    <property type="term" value="F:ATP hydrolysis activity"/>
    <property type="evidence" value="ECO:0007669"/>
    <property type="project" value="UniProtKB-UniRule"/>
</dbReference>
<dbReference type="InterPro" id="IPR011546">
    <property type="entry name" value="Pept_M41_FtsH_extracell"/>
</dbReference>